<keyword evidence="10" id="KW-1185">Reference proteome</keyword>
<gene>
    <name evidence="9" type="ORF">BCR44DRAFT_1542819</name>
</gene>
<feature type="compositionally biased region" description="Basic residues" evidence="7">
    <location>
        <begin position="402"/>
        <end position="412"/>
    </location>
</feature>
<dbReference type="InterPro" id="IPR036961">
    <property type="entry name" value="Kinesin_motor_dom_sf"/>
</dbReference>
<dbReference type="GO" id="GO:0008017">
    <property type="term" value="F:microtubule binding"/>
    <property type="evidence" value="ECO:0007669"/>
    <property type="project" value="InterPro"/>
</dbReference>
<evidence type="ECO:0000256" key="1">
    <source>
        <dbReference type="ARBA" id="ARBA00022741"/>
    </source>
</evidence>
<feature type="region of interest" description="Disordered" evidence="7">
    <location>
        <begin position="339"/>
        <end position="469"/>
    </location>
</feature>
<dbReference type="Gene3D" id="1.20.58.1980">
    <property type="match status" value="1"/>
</dbReference>
<dbReference type="InterPro" id="IPR001752">
    <property type="entry name" value="Kinesin_motor_dom"/>
</dbReference>
<keyword evidence="6" id="KW-0493">Microtubule</keyword>
<dbReference type="Proteomes" id="UP000193411">
    <property type="component" value="Unassembled WGS sequence"/>
</dbReference>
<accession>A0A1Y2HAZ7</accession>
<dbReference type="GO" id="GO:0003777">
    <property type="term" value="F:microtubule motor activity"/>
    <property type="evidence" value="ECO:0007669"/>
    <property type="project" value="InterPro"/>
</dbReference>
<dbReference type="PRINTS" id="PR00380">
    <property type="entry name" value="KINESINHEAVY"/>
</dbReference>
<dbReference type="AlphaFoldDB" id="A0A1Y2HAZ7"/>
<evidence type="ECO:0000313" key="9">
    <source>
        <dbReference type="EMBL" id="ORZ30202.1"/>
    </source>
</evidence>
<dbReference type="Pfam" id="PF00225">
    <property type="entry name" value="Kinesin"/>
    <property type="match status" value="1"/>
</dbReference>
<dbReference type="SUPFAM" id="SSF52540">
    <property type="entry name" value="P-loop containing nucleoside triphosphate hydrolases"/>
    <property type="match status" value="1"/>
</dbReference>
<name>A0A1Y2HAZ7_9FUNG</name>
<feature type="region of interest" description="Disordered" evidence="7">
    <location>
        <begin position="29"/>
        <end position="53"/>
    </location>
</feature>
<comment type="caution">
    <text evidence="9">The sequence shown here is derived from an EMBL/GenBank/DDBJ whole genome shotgun (WGS) entry which is preliminary data.</text>
</comment>
<dbReference type="OrthoDB" id="3176171at2759"/>
<dbReference type="PROSITE" id="PS00411">
    <property type="entry name" value="KINESIN_MOTOR_1"/>
    <property type="match status" value="1"/>
</dbReference>
<protein>
    <recommendedName>
        <fullName evidence="6">Kinesin-like protein</fullName>
    </recommendedName>
</protein>
<dbReference type="PANTHER" id="PTHR47968:SF75">
    <property type="entry name" value="CENTROMERE-ASSOCIATED PROTEIN E"/>
    <property type="match status" value="1"/>
</dbReference>
<dbReference type="SMART" id="SM00129">
    <property type="entry name" value="KISc"/>
    <property type="match status" value="1"/>
</dbReference>
<evidence type="ECO:0000259" key="8">
    <source>
        <dbReference type="PROSITE" id="PS50067"/>
    </source>
</evidence>
<dbReference type="InterPro" id="IPR027640">
    <property type="entry name" value="Kinesin-like_fam"/>
</dbReference>
<reference evidence="9 10" key="1">
    <citation type="submission" date="2016-07" db="EMBL/GenBank/DDBJ databases">
        <title>Pervasive Adenine N6-methylation of Active Genes in Fungi.</title>
        <authorList>
            <consortium name="DOE Joint Genome Institute"/>
            <person name="Mondo S.J."/>
            <person name="Dannebaum R.O."/>
            <person name="Kuo R.C."/>
            <person name="Labutti K."/>
            <person name="Haridas S."/>
            <person name="Kuo A."/>
            <person name="Salamov A."/>
            <person name="Ahrendt S.R."/>
            <person name="Lipzen A."/>
            <person name="Sullivan W."/>
            <person name="Andreopoulos W.B."/>
            <person name="Clum A."/>
            <person name="Lindquist E."/>
            <person name="Daum C."/>
            <person name="Ramamoorthy G.K."/>
            <person name="Gryganskyi A."/>
            <person name="Culley D."/>
            <person name="Magnuson J.K."/>
            <person name="James T.Y."/>
            <person name="O'Malley M.A."/>
            <person name="Stajich J.E."/>
            <person name="Spatafora J.W."/>
            <person name="Visel A."/>
            <person name="Grigoriev I.V."/>
        </authorList>
    </citation>
    <scope>NUCLEOTIDE SEQUENCE [LARGE SCALE GENOMIC DNA]</scope>
    <source>
        <strain evidence="9 10">PL171</strain>
    </source>
</reference>
<comment type="similarity">
    <text evidence="5 6">Belongs to the TRAFAC class myosin-kinesin ATPase superfamily. Kinesin family.</text>
</comment>
<feature type="domain" description="Kinesin motor" evidence="8">
    <location>
        <begin position="1"/>
        <end position="199"/>
    </location>
</feature>
<keyword evidence="2 5" id="KW-0067">ATP-binding</keyword>
<feature type="binding site" evidence="5">
    <location>
        <begin position="21"/>
        <end position="28"/>
    </location>
    <ligand>
        <name>ATP</name>
        <dbReference type="ChEBI" id="CHEBI:30616"/>
    </ligand>
</feature>
<dbReference type="Gene3D" id="3.40.850.10">
    <property type="entry name" value="Kinesin motor domain"/>
    <property type="match status" value="1"/>
</dbReference>
<evidence type="ECO:0000256" key="6">
    <source>
        <dbReference type="RuleBase" id="RU000394"/>
    </source>
</evidence>
<dbReference type="EMBL" id="MCFL01000097">
    <property type="protein sequence ID" value="ORZ30202.1"/>
    <property type="molecule type" value="Genomic_DNA"/>
</dbReference>
<evidence type="ECO:0000256" key="5">
    <source>
        <dbReference type="PROSITE-ProRule" id="PRU00283"/>
    </source>
</evidence>
<evidence type="ECO:0000256" key="3">
    <source>
        <dbReference type="ARBA" id="ARBA00023054"/>
    </source>
</evidence>
<evidence type="ECO:0000256" key="7">
    <source>
        <dbReference type="SAM" id="MobiDB-lite"/>
    </source>
</evidence>
<dbReference type="GO" id="GO:0007018">
    <property type="term" value="P:microtubule-based movement"/>
    <property type="evidence" value="ECO:0007669"/>
    <property type="project" value="InterPro"/>
</dbReference>
<dbReference type="GO" id="GO:0005874">
    <property type="term" value="C:microtubule"/>
    <property type="evidence" value="ECO:0007669"/>
    <property type="project" value="UniProtKB-KW"/>
</dbReference>
<dbReference type="InterPro" id="IPR019821">
    <property type="entry name" value="Kinesin_motor_CS"/>
</dbReference>
<dbReference type="GO" id="GO:0016787">
    <property type="term" value="F:hydrolase activity"/>
    <property type="evidence" value="ECO:0007669"/>
    <property type="project" value="UniProtKB-KW"/>
</dbReference>
<evidence type="ECO:0000256" key="4">
    <source>
        <dbReference type="ARBA" id="ARBA00023175"/>
    </source>
</evidence>
<feature type="compositionally biased region" description="Low complexity" evidence="7">
    <location>
        <begin position="452"/>
        <end position="464"/>
    </location>
</feature>
<keyword evidence="3" id="KW-0175">Coiled coil</keyword>
<evidence type="ECO:0000256" key="2">
    <source>
        <dbReference type="ARBA" id="ARBA00022840"/>
    </source>
</evidence>
<keyword evidence="1 5" id="KW-0547">Nucleotide-binding</keyword>
<keyword evidence="4 5" id="KW-0505">Motor protein</keyword>
<dbReference type="PANTHER" id="PTHR47968">
    <property type="entry name" value="CENTROMERE PROTEIN E"/>
    <property type="match status" value="1"/>
</dbReference>
<dbReference type="PROSITE" id="PS50067">
    <property type="entry name" value="KINESIN_MOTOR_2"/>
    <property type="match status" value="1"/>
</dbReference>
<feature type="compositionally biased region" description="Polar residues" evidence="7">
    <location>
        <begin position="386"/>
        <end position="401"/>
    </location>
</feature>
<keyword evidence="9" id="KW-0378">Hydrolase</keyword>
<sequence length="499" mass="54013">MARHIVDSSFEGFNGTVFVYGQTASGKTFTMEGTKDDKGSSQRPSRKFFGSRPSHRYAKTEPVTVKMSYLEIYNEAIRDLLDPSRSSSIRIMQGLDSNTVVEGVKEIECKKSADAFAAMVAGQSLDREVEETWMNDHSSRSHAILTLVCLLFFGHHQYGNGKPTGVVKSSRLNLVDLAGSERAGLTGAEGQRLKESNHITSRCSPVVGHFQTVVRCGPRLGRAHSVPRLETHAHAARVVGRQCAHGHDLYHHPASTHVDESISTLKFAMRAKVIQNQPVLNMAAVTGKKTTEEDVQTLVGCLQERDTHITKLVEVNRKLEPIKGNWDSLQVMMRDHAPPELPVSSAKRPHDAMDTTIDPGSDGAEQGHGIDDGGDHPPATKRKRLNSSVAEPTSTSTSSSLIHRRPRHHPTRSLRGSMRSSSNVPRRAHAGRTHVGPCGHGLAARSGQHASCGPTGARGTARGQAQGGRGAVCCARGPCTRAQRSAQRGTCASRARARG</sequence>
<evidence type="ECO:0000313" key="10">
    <source>
        <dbReference type="Proteomes" id="UP000193411"/>
    </source>
</evidence>
<dbReference type="InterPro" id="IPR027417">
    <property type="entry name" value="P-loop_NTPase"/>
</dbReference>
<dbReference type="STRING" id="765915.A0A1Y2HAZ7"/>
<proteinExistence type="inferred from homology"/>
<dbReference type="GO" id="GO:0005524">
    <property type="term" value="F:ATP binding"/>
    <property type="evidence" value="ECO:0007669"/>
    <property type="project" value="UniProtKB-UniRule"/>
</dbReference>
<organism evidence="9 10">
    <name type="scientific">Catenaria anguillulae PL171</name>
    <dbReference type="NCBI Taxonomy" id="765915"/>
    <lineage>
        <taxon>Eukaryota</taxon>
        <taxon>Fungi</taxon>
        <taxon>Fungi incertae sedis</taxon>
        <taxon>Blastocladiomycota</taxon>
        <taxon>Blastocladiomycetes</taxon>
        <taxon>Blastocladiales</taxon>
        <taxon>Catenariaceae</taxon>
        <taxon>Catenaria</taxon>
    </lineage>
</organism>